<evidence type="ECO:0000256" key="2">
    <source>
        <dbReference type="ARBA" id="ARBA00004922"/>
    </source>
</evidence>
<dbReference type="GO" id="GO:0006487">
    <property type="term" value="P:protein N-linked glycosylation"/>
    <property type="evidence" value="ECO:0007669"/>
    <property type="project" value="TreeGrafter"/>
</dbReference>
<organism evidence="11">
    <name type="scientific">Timema cristinae</name>
    <name type="common">Walking stick</name>
    <dbReference type="NCBI Taxonomy" id="61476"/>
    <lineage>
        <taxon>Eukaryota</taxon>
        <taxon>Metazoa</taxon>
        <taxon>Ecdysozoa</taxon>
        <taxon>Arthropoda</taxon>
        <taxon>Hexapoda</taxon>
        <taxon>Insecta</taxon>
        <taxon>Pterygota</taxon>
        <taxon>Neoptera</taxon>
        <taxon>Polyneoptera</taxon>
        <taxon>Phasmatodea</taxon>
        <taxon>Timematodea</taxon>
        <taxon>Timematoidea</taxon>
        <taxon>Timematidae</taxon>
        <taxon>Timema</taxon>
    </lineage>
</organism>
<evidence type="ECO:0000256" key="7">
    <source>
        <dbReference type="ARBA" id="ARBA00022824"/>
    </source>
</evidence>
<name>A0A7R9CR39_TIMCR</name>
<evidence type="ECO:0000256" key="6">
    <source>
        <dbReference type="ARBA" id="ARBA00022692"/>
    </source>
</evidence>
<evidence type="ECO:0000256" key="10">
    <source>
        <dbReference type="RuleBase" id="RU363075"/>
    </source>
</evidence>
<feature type="transmembrane region" description="Helical" evidence="10">
    <location>
        <begin position="355"/>
        <end position="375"/>
    </location>
</feature>
<dbReference type="EC" id="2.4.1.-" evidence="10"/>
<evidence type="ECO:0000256" key="4">
    <source>
        <dbReference type="ARBA" id="ARBA00022676"/>
    </source>
</evidence>
<dbReference type="GO" id="GO:0005789">
    <property type="term" value="C:endoplasmic reticulum membrane"/>
    <property type="evidence" value="ECO:0007669"/>
    <property type="project" value="UniProtKB-SubCell"/>
</dbReference>
<dbReference type="InterPro" id="IPR005599">
    <property type="entry name" value="GPI_mannosylTrfase"/>
</dbReference>
<comment type="pathway">
    <text evidence="2">Protein modification; protein glycosylation.</text>
</comment>
<dbReference type="UniPathway" id="UPA00378"/>
<dbReference type="PANTHER" id="PTHR22760:SF2">
    <property type="entry name" value="ALPHA-1,2-MANNOSYLTRANSFERASE ALG9"/>
    <property type="match status" value="1"/>
</dbReference>
<gene>
    <name evidence="11" type="ORF">TCEB3V08_LOCUS5201</name>
</gene>
<reference evidence="11" key="1">
    <citation type="submission" date="2020-11" db="EMBL/GenBank/DDBJ databases">
        <authorList>
            <person name="Tran Van P."/>
        </authorList>
    </citation>
    <scope>NUCLEOTIDE SEQUENCE</scope>
</reference>
<evidence type="ECO:0000256" key="5">
    <source>
        <dbReference type="ARBA" id="ARBA00022679"/>
    </source>
</evidence>
<dbReference type="PANTHER" id="PTHR22760">
    <property type="entry name" value="GLYCOSYLTRANSFERASE"/>
    <property type="match status" value="1"/>
</dbReference>
<dbReference type="GO" id="GO:0000026">
    <property type="term" value="F:alpha-1,2-mannosyltransferase activity"/>
    <property type="evidence" value="ECO:0007669"/>
    <property type="project" value="TreeGrafter"/>
</dbReference>
<protein>
    <recommendedName>
        <fullName evidence="10">Mannosyltransferase</fullName>
        <ecNumber evidence="10">2.4.1.-</ecNumber>
    </recommendedName>
</protein>
<proteinExistence type="inferred from homology"/>
<keyword evidence="4 10" id="KW-0328">Glycosyltransferase</keyword>
<feature type="transmembrane region" description="Helical" evidence="10">
    <location>
        <begin position="231"/>
        <end position="249"/>
    </location>
</feature>
<evidence type="ECO:0000256" key="1">
    <source>
        <dbReference type="ARBA" id="ARBA00004477"/>
    </source>
</evidence>
<evidence type="ECO:0000256" key="9">
    <source>
        <dbReference type="ARBA" id="ARBA00023136"/>
    </source>
</evidence>
<sequence>MLTLARCGLYLQRGLQDELDYQGVTPNPADHGIVFPKGDTAFKALLSARFCAAIWSHISDCDETFNYWEPSHFLLFGKGFQTWEYSPEYALRSYTYLLVHMVPVWTYNHLLQPNRILLFYFCRCLLGLLCAFCEVYFYKSVCQEFGVQVGRLMLAFMVFSAGMFVASTAFIPSTFSMYMCLLSIGAWYQRRYELAIFTTALSTYLSWPFAALLGVPIALDMLARRKQFSKFFQWGAISTAVILLPMVLIDSSYYNRFVVAPFNILYYNVFTSHGPNLYGTEPWTFYFVNGFLNFNFVFVAALLTPVFLLLVLLLVPLNHRHPACLPYWLSLQPLYLWLLVFVLQPHKEERFLFPVYPLICLAGAITVDALQKLWFRFLVRRAAKAAHYLSHTAPIMVSAILVCSLLGVSRISALYNGYHAPLDLFMELSNVTGDNKLSADQNINICVGKEWYRFPTSFFLPDNRWQLQFVKSEFRGQLPQPYRKGLNATSVIPLHMNNMNKEEPSRYIDVAECHFLVDLDLDTETSWEPNYSRLSSDWTVIKSVPFLDAARSHNFFRAFFIPFVSSDYCIYAPYNLLRSKHLKLGKNDPSSPDRDLNLDLPVLSSRAQHNKRISQLRRREKTLYNPPNEPSHFPIFPPAPFFPCNPSSRHWATPPIVTS</sequence>
<feature type="transmembrane region" description="Helical" evidence="10">
    <location>
        <begin position="195"/>
        <end position="219"/>
    </location>
</feature>
<keyword evidence="6 10" id="KW-0812">Transmembrane</keyword>
<dbReference type="EMBL" id="OC317935">
    <property type="protein sequence ID" value="CAD7399798.1"/>
    <property type="molecule type" value="Genomic_DNA"/>
</dbReference>
<evidence type="ECO:0000256" key="8">
    <source>
        <dbReference type="ARBA" id="ARBA00022989"/>
    </source>
</evidence>
<feature type="transmembrane region" description="Helical" evidence="10">
    <location>
        <begin position="296"/>
        <end position="317"/>
    </location>
</feature>
<comment type="subcellular location">
    <subcellularLocation>
        <location evidence="1 10">Endoplasmic reticulum membrane</location>
        <topology evidence="1 10">Multi-pass membrane protein</topology>
    </subcellularLocation>
</comment>
<dbReference type="AlphaFoldDB" id="A0A7R9CR39"/>
<feature type="transmembrane region" description="Helical" evidence="10">
    <location>
        <begin position="149"/>
        <end position="175"/>
    </location>
</feature>
<feature type="transmembrane region" description="Helical" evidence="10">
    <location>
        <begin position="324"/>
        <end position="343"/>
    </location>
</feature>
<keyword evidence="9 10" id="KW-0472">Membrane</keyword>
<comment type="similarity">
    <text evidence="3 10">Belongs to the glycosyltransferase 22 family.</text>
</comment>
<evidence type="ECO:0000313" key="11">
    <source>
        <dbReference type="EMBL" id="CAD7399798.1"/>
    </source>
</evidence>
<evidence type="ECO:0000256" key="3">
    <source>
        <dbReference type="ARBA" id="ARBA00007063"/>
    </source>
</evidence>
<keyword evidence="8 10" id="KW-1133">Transmembrane helix</keyword>
<feature type="transmembrane region" description="Helical" evidence="10">
    <location>
        <begin position="117"/>
        <end position="137"/>
    </location>
</feature>
<keyword evidence="7 10" id="KW-0256">Endoplasmic reticulum</keyword>
<dbReference type="Pfam" id="PF03901">
    <property type="entry name" value="Glyco_transf_22"/>
    <property type="match status" value="1"/>
</dbReference>
<feature type="transmembrane region" description="Helical" evidence="10">
    <location>
        <begin position="387"/>
        <end position="408"/>
    </location>
</feature>
<keyword evidence="5" id="KW-0808">Transferase</keyword>
<accession>A0A7R9CR39</accession>